<evidence type="ECO:0000313" key="2">
    <source>
        <dbReference type="EMBL" id="CAF1136058.1"/>
    </source>
</evidence>
<evidence type="ECO:0000256" key="1">
    <source>
        <dbReference type="SAM" id="Phobius"/>
    </source>
</evidence>
<organism evidence="2 4">
    <name type="scientific">Rotaria sordida</name>
    <dbReference type="NCBI Taxonomy" id="392033"/>
    <lineage>
        <taxon>Eukaryota</taxon>
        <taxon>Metazoa</taxon>
        <taxon>Spiralia</taxon>
        <taxon>Gnathifera</taxon>
        <taxon>Rotifera</taxon>
        <taxon>Eurotatoria</taxon>
        <taxon>Bdelloidea</taxon>
        <taxon>Philodinida</taxon>
        <taxon>Philodinidae</taxon>
        <taxon>Rotaria</taxon>
    </lineage>
</organism>
<dbReference type="Proteomes" id="UP000663870">
    <property type="component" value="Unassembled WGS sequence"/>
</dbReference>
<gene>
    <name evidence="3" type="ORF">JXQ802_LOCUS32860</name>
    <name evidence="2" type="ORF">PYM288_LOCUS21464</name>
</gene>
<dbReference type="Proteomes" id="UP000663854">
    <property type="component" value="Unassembled WGS sequence"/>
</dbReference>
<keyword evidence="5" id="KW-1185">Reference proteome</keyword>
<protein>
    <submittedName>
        <fullName evidence="2">Uncharacterized protein</fullName>
    </submittedName>
</protein>
<proteinExistence type="predicted"/>
<feature type="transmembrane region" description="Helical" evidence="1">
    <location>
        <begin position="28"/>
        <end position="51"/>
    </location>
</feature>
<keyword evidence="1" id="KW-0812">Transmembrane</keyword>
<keyword evidence="1" id="KW-1133">Transmembrane helix</keyword>
<evidence type="ECO:0000313" key="4">
    <source>
        <dbReference type="Proteomes" id="UP000663854"/>
    </source>
</evidence>
<dbReference type="EMBL" id="CAJNOH010000849">
    <property type="protein sequence ID" value="CAF1136058.1"/>
    <property type="molecule type" value="Genomic_DNA"/>
</dbReference>
<evidence type="ECO:0000313" key="3">
    <source>
        <dbReference type="EMBL" id="CAF1365469.1"/>
    </source>
</evidence>
<accession>A0A814RPF0</accession>
<evidence type="ECO:0000313" key="5">
    <source>
        <dbReference type="Proteomes" id="UP000663870"/>
    </source>
</evidence>
<comment type="caution">
    <text evidence="2">The sequence shown here is derived from an EMBL/GenBank/DDBJ whole genome shotgun (WGS) entry which is preliminary data.</text>
</comment>
<name>A0A814RPF0_9BILA</name>
<sequence length="142" mass="16855">MSESNITFSDQTHRIFILSSKPKNDHTALYIILLLVILLFILLFYLIYNFISFKRYTISRKTQMNSYLYSTKQLNDHLSIILAQTTKPKIERRTQSCGELKLPLHRVPLRTRTSLSMYQNFRQTKNFIPNQYETTNELISDL</sequence>
<reference evidence="2" key="1">
    <citation type="submission" date="2021-02" db="EMBL/GenBank/DDBJ databases">
        <authorList>
            <person name="Nowell W R."/>
        </authorList>
    </citation>
    <scope>NUCLEOTIDE SEQUENCE</scope>
</reference>
<dbReference type="EMBL" id="CAJNOL010001470">
    <property type="protein sequence ID" value="CAF1365469.1"/>
    <property type="molecule type" value="Genomic_DNA"/>
</dbReference>
<keyword evidence="1" id="KW-0472">Membrane</keyword>
<dbReference type="AlphaFoldDB" id="A0A814RPF0"/>